<evidence type="ECO:0000313" key="3">
    <source>
        <dbReference type="Proteomes" id="UP001165065"/>
    </source>
</evidence>
<dbReference type="PANTHER" id="PTHR43798">
    <property type="entry name" value="MONOACYLGLYCEROL LIPASE"/>
    <property type="match status" value="1"/>
</dbReference>
<organism evidence="2 3">
    <name type="scientific">Triparma columacea</name>
    <dbReference type="NCBI Taxonomy" id="722753"/>
    <lineage>
        <taxon>Eukaryota</taxon>
        <taxon>Sar</taxon>
        <taxon>Stramenopiles</taxon>
        <taxon>Ochrophyta</taxon>
        <taxon>Bolidophyceae</taxon>
        <taxon>Parmales</taxon>
        <taxon>Triparmaceae</taxon>
        <taxon>Triparma</taxon>
    </lineage>
</organism>
<dbReference type="InterPro" id="IPR029058">
    <property type="entry name" value="AB_hydrolase_fold"/>
</dbReference>
<proteinExistence type="predicted"/>
<dbReference type="SUPFAM" id="SSF53474">
    <property type="entry name" value="alpha/beta-Hydrolases"/>
    <property type="match status" value="1"/>
</dbReference>
<feature type="domain" description="AB hydrolase-1" evidence="1">
    <location>
        <begin position="23"/>
        <end position="305"/>
    </location>
</feature>
<dbReference type="InterPro" id="IPR000073">
    <property type="entry name" value="AB_hydrolase_1"/>
</dbReference>
<dbReference type="Pfam" id="PF12697">
    <property type="entry name" value="Abhydrolase_6"/>
    <property type="match status" value="1"/>
</dbReference>
<evidence type="ECO:0000259" key="1">
    <source>
        <dbReference type="Pfam" id="PF12697"/>
    </source>
</evidence>
<dbReference type="InterPro" id="IPR050266">
    <property type="entry name" value="AB_hydrolase_sf"/>
</dbReference>
<accession>A0A9W7GNK0</accession>
<reference evidence="3" key="1">
    <citation type="journal article" date="2023" name="Commun. Biol.">
        <title>Genome analysis of Parmales, the sister group of diatoms, reveals the evolutionary specialization of diatoms from phago-mixotrophs to photoautotrophs.</title>
        <authorList>
            <person name="Ban H."/>
            <person name="Sato S."/>
            <person name="Yoshikawa S."/>
            <person name="Yamada K."/>
            <person name="Nakamura Y."/>
            <person name="Ichinomiya M."/>
            <person name="Sato N."/>
            <person name="Blanc-Mathieu R."/>
            <person name="Endo H."/>
            <person name="Kuwata A."/>
            <person name="Ogata H."/>
        </authorList>
    </citation>
    <scope>NUCLEOTIDE SEQUENCE [LARGE SCALE GENOMIC DNA]</scope>
</reference>
<protein>
    <recommendedName>
        <fullName evidence="1">AB hydrolase-1 domain-containing protein</fullName>
    </recommendedName>
</protein>
<dbReference type="Gene3D" id="3.40.50.1820">
    <property type="entry name" value="alpha/beta hydrolase"/>
    <property type="match status" value="1"/>
</dbReference>
<sequence>MHTPTTHREYPCTSFPPTSCPTLLFLHGFPTSSYDFTKVASSFTTTHNVVTYDHLGFGLSDKPNRKYFLRDHALNLDQVIRTIAGDKVDFVAHDMGDKVLTEYLRLRYEEEPSDVSISKTLGTIVFTNGGMVNELVNMRWGQIMITSIFANKIMELCPKLMRHWFTRVQLASIWGGSWSVMLSSWFGQDIEDMMTLLEHKGGGEIIHKLGNYMKELDRKGGFGREKEPWVTAVVKAAAHEGVVVWFVWGDGDTMAPKEIAQAFTDKVELDLFGTHAQEGHCSPKHLILLEGCGHFGMLEQPEKYTEEVKKALGVE</sequence>
<dbReference type="Proteomes" id="UP001165065">
    <property type="component" value="Unassembled WGS sequence"/>
</dbReference>
<gene>
    <name evidence="2" type="ORF">TrCOL_g5634</name>
</gene>
<name>A0A9W7GNK0_9STRA</name>
<dbReference type="PANTHER" id="PTHR43798:SF33">
    <property type="entry name" value="HYDROLASE, PUTATIVE (AFU_ORTHOLOGUE AFUA_2G14860)-RELATED"/>
    <property type="match status" value="1"/>
</dbReference>
<dbReference type="GO" id="GO:0046464">
    <property type="term" value="P:acylglycerol catabolic process"/>
    <property type="evidence" value="ECO:0007669"/>
    <property type="project" value="TreeGrafter"/>
</dbReference>
<dbReference type="EMBL" id="BRYA01000334">
    <property type="protein sequence ID" value="GMI47177.1"/>
    <property type="molecule type" value="Genomic_DNA"/>
</dbReference>
<dbReference type="AlphaFoldDB" id="A0A9W7GNK0"/>
<keyword evidence="3" id="KW-1185">Reference proteome</keyword>
<dbReference type="GO" id="GO:0047372">
    <property type="term" value="F:monoacylglycerol lipase activity"/>
    <property type="evidence" value="ECO:0007669"/>
    <property type="project" value="TreeGrafter"/>
</dbReference>
<evidence type="ECO:0000313" key="2">
    <source>
        <dbReference type="EMBL" id="GMI47177.1"/>
    </source>
</evidence>
<comment type="caution">
    <text evidence="2">The sequence shown here is derived from an EMBL/GenBank/DDBJ whole genome shotgun (WGS) entry which is preliminary data.</text>
</comment>
<dbReference type="OrthoDB" id="192456at2759"/>
<dbReference type="GO" id="GO:0016020">
    <property type="term" value="C:membrane"/>
    <property type="evidence" value="ECO:0007669"/>
    <property type="project" value="TreeGrafter"/>
</dbReference>